<dbReference type="Proteomes" id="UP000800038">
    <property type="component" value="Unassembled WGS sequence"/>
</dbReference>
<protein>
    <submittedName>
        <fullName evidence="1">Uncharacterized protein</fullName>
    </submittedName>
</protein>
<dbReference type="AlphaFoldDB" id="A0A6A5S1N8"/>
<sequence length="70" mass="7904">TLRGALATGSANWITCEKLSESFCKPECEQCGDFGGYLYLVICQRVCFLCFTEHETYLTLKPGHTQRMFG</sequence>
<reference evidence="1" key="1">
    <citation type="journal article" date="2020" name="Stud. Mycol.">
        <title>101 Dothideomycetes genomes: a test case for predicting lifestyles and emergence of pathogens.</title>
        <authorList>
            <person name="Haridas S."/>
            <person name="Albert R."/>
            <person name="Binder M."/>
            <person name="Bloem J."/>
            <person name="Labutti K."/>
            <person name="Salamov A."/>
            <person name="Andreopoulos B."/>
            <person name="Baker S."/>
            <person name="Barry K."/>
            <person name="Bills G."/>
            <person name="Bluhm B."/>
            <person name="Cannon C."/>
            <person name="Castanera R."/>
            <person name="Culley D."/>
            <person name="Daum C."/>
            <person name="Ezra D."/>
            <person name="Gonzalez J."/>
            <person name="Henrissat B."/>
            <person name="Kuo A."/>
            <person name="Liang C."/>
            <person name="Lipzen A."/>
            <person name="Lutzoni F."/>
            <person name="Magnuson J."/>
            <person name="Mondo S."/>
            <person name="Nolan M."/>
            <person name="Ohm R."/>
            <person name="Pangilinan J."/>
            <person name="Park H.-J."/>
            <person name="Ramirez L."/>
            <person name="Alfaro M."/>
            <person name="Sun H."/>
            <person name="Tritt A."/>
            <person name="Yoshinaga Y."/>
            <person name="Zwiers L.-H."/>
            <person name="Turgeon B."/>
            <person name="Goodwin S."/>
            <person name="Spatafora J."/>
            <person name="Crous P."/>
            <person name="Grigoriev I."/>
        </authorList>
    </citation>
    <scope>NUCLEOTIDE SEQUENCE</scope>
    <source>
        <strain evidence="1">CBS 161.51</strain>
    </source>
</reference>
<keyword evidence="2" id="KW-1185">Reference proteome</keyword>
<evidence type="ECO:0000313" key="1">
    <source>
        <dbReference type="EMBL" id="KAF1934625.1"/>
    </source>
</evidence>
<feature type="non-terminal residue" evidence="1">
    <location>
        <position position="70"/>
    </location>
</feature>
<dbReference type="OrthoDB" id="2687876at2759"/>
<proteinExistence type="predicted"/>
<organism evidence="1 2">
    <name type="scientific">Clathrospora elynae</name>
    <dbReference type="NCBI Taxonomy" id="706981"/>
    <lineage>
        <taxon>Eukaryota</taxon>
        <taxon>Fungi</taxon>
        <taxon>Dikarya</taxon>
        <taxon>Ascomycota</taxon>
        <taxon>Pezizomycotina</taxon>
        <taxon>Dothideomycetes</taxon>
        <taxon>Pleosporomycetidae</taxon>
        <taxon>Pleosporales</taxon>
        <taxon>Diademaceae</taxon>
        <taxon>Clathrospora</taxon>
    </lineage>
</organism>
<evidence type="ECO:0000313" key="2">
    <source>
        <dbReference type="Proteomes" id="UP000800038"/>
    </source>
</evidence>
<feature type="non-terminal residue" evidence="1">
    <location>
        <position position="1"/>
    </location>
</feature>
<dbReference type="EMBL" id="ML976428">
    <property type="protein sequence ID" value="KAF1934625.1"/>
    <property type="molecule type" value="Genomic_DNA"/>
</dbReference>
<name>A0A6A5S1N8_9PLEO</name>
<gene>
    <name evidence="1" type="ORF">EJ02DRAFT_302028</name>
</gene>
<accession>A0A6A5S1N8</accession>